<dbReference type="GO" id="GO:0016846">
    <property type="term" value="F:carbon-sulfur lyase activity"/>
    <property type="evidence" value="ECO:0007669"/>
    <property type="project" value="InterPro"/>
</dbReference>
<dbReference type="PROSITE" id="PS51891">
    <property type="entry name" value="CENP_V_GFA"/>
    <property type="match status" value="1"/>
</dbReference>
<protein>
    <submittedName>
        <fullName evidence="6">Aldehyde-activating protein</fullName>
    </submittedName>
</protein>
<dbReference type="GO" id="GO:0046872">
    <property type="term" value="F:metal ion binding"/>
    <property type="evidence" value="ECO:0007669"/>
    <property type="project" value="UniProtKB-KW"/>
</dbReference>
<keyword evidence="3" id="KW-0862">Zinc</keyword>
<dbReference type="AlphaFoldDB" id="A0A423PNI1"/>
<dbReference type="InParanoid" id="A0A423PNI1"/>
<comment type="caution">
    <text evidence="6">The sequence shown here is derived from an EMBL/GenBank/DDBJ whole genome shotgun (WGS) entry which is preliminary data.</text>
</comment>
<dbReference type="Pfam" id="PF04828">
    <property type="entry name" value="GFA"/>
    <property type="match status" value="1"/>
</dbReference>
<evidence type="ECO:0000313" key="6">
    <source>
        <dbReference type="EMBL" id="ROO27081.1"/>
    </source>
</evidence>
<name>A0A423PNI1_9GAMM</name>
<evidence type="ECO:0000256" key="2">
    <source>
        <dbReference type="ARBA" id="ARBA00022723"/>
    </source>
</evidence>
<dbReference type="Proteomes" id="UP000285310">
    <property type="component" value="Unassembled WGS sequence"/>
</dbReference>
<keyword evidence="7" id="KW-1185">Reference proteome</keyword>
<dbReference type="Gene3D" id="3.90.1590.10">
    <property type="entry name" value="glutathione-dependent formaldehyde- activating enzyme (gfa)"/>
    <property type="match status" value="1"/>
</dbReference>
<sequence>MPNHLTGSCLCGAVAYRLAAELQAFYYCECGQCRKTTGAVAATNLRLAAATIEWRRGADLVQVYRDADGRDFSHAFCTQCGAGLPFTSRDGRSLVVPAGSLDTPPPVAVAHRQFVAERPPWATLDHDLPAHDHYPT</sequence>
<feature type="domain" description="CENP-V/GFA" evidence="5">
    <location>
        <begin position="5"/>
        <end position="122"/>
    </location>
</feature>
<keyword evidence="2" id="KW-0479">Metal-binding</keyword>
<dbReference type="InterPro" id="IPR011057">
    <property type="entry name" value="Mss4-like_sf"/>
</dbReference>
<dbReference type="RefSeq" id="WP_123658501.1">
    <property type="nucleotide sequence ID" value="NZ_AYKG01000030.1"/>
</dbReference>
<comment type="similarity">
    <text evidence="1">Belongs to the Gfa family.</text>
</comment>
<evidence type="ECO:0000259" key="5">
    <source>
        <dbReference type="PROSITE" id="PS51891"/>
    </source>
</evidence>
<organism evidence="6 7">
    <name type="scientific">Salinisphaera japonica YTM-1</name>
    <dbReference type="NCBI Taxonomy" id="1209778"/>
    <lineage>
        <taxon>Bacteria</taxon>
        <taxon>Pseudomonadati</taxon>
        <taxon>Pseudomonadota</taxon>
        <taxon>Gammaproteobacteria</taxon>
        <taxon>Salinisphaerales</taxon>
        <taxon>Salinisphaeraceae</taxon>
        <taxon>Salinisphaera</taxon>
    </lineage>
</organism>
<dbReference type="InterPro" id="IPR006913">
    <property type="entry name" value="CENP-V/GFA"/>
</dbReference>
<dbReference type="SUPFAM" id="SSF51316">
    <property type="entry name" value="Mss4-like"/>
    <property type="match status" value="1"/>
</dbReference>
<keyword evidence="4" id="KW-0456">Lyase</keyword>
<accession>A0A423PNI1</accession>
<reference evidence="6 7" key="1">
    <citation type="submission" date="2013-10" db="EMBL/GenBank/DDBJ databases">
        <title>Salinisphaera japonica YTM-1 Genome Sequencing.</title>
        <authorList>
            <person name="Lai Q."/>
            <person name="Li C."/>
            <person name="Shao Z."/>
        </authorList>
    </citation>
    <scope>NUCLEOTIDE SEQUENCE [LARGE SCALE GENOMIC DNA]</scope>
    <source>
        <strain evidence="6 7">YTM-1</strain>
    </source>
</reference>
<evidence type="ECO:0000256" key="3">
    <source>
        <dbReference type="ARBA" id="ARBA00022833"/>
    </source>
</evidence>
<dbReference type="PANTHER" id="PTHR33337:SF40">
    <property type="entry name" value="CENP-V_GFA DOMAIN-CONTAINING PROTEIN-RELATED"/>
    <property type="match status" value="1"/>
</dbReference>
<evidence type="ECO:0000256" key="4">
    <source>
        <dbReference type="ARBA" id="ARBA00023239"/>
    </source>
</evidence>
<proteinExistence type="inferred from homology"/>
<evidence type="ECO:0000313" key="7">
    <source>
        <dbReference type="Proteomes" id="UP000285310"/>
    </source>
</evidence>
<dbReference type="OrthoDB" id="7765631at2"/>
<evidence type="ECO:0000256" key="1">
    <source>
        <dbReference type="ARBA" id="ARBA00005495"/>
    </source>
</evidence>
<dbReference type="PANTHER" id="PTHR33337">
    <property type="entry name" value="GFA DOMAIN-CONTAINING PROTEIN"/>
    <property type="match status" value="1"/>
</dbReference>
<dbReference type="EMBL" id="AYKG01000030">
    <property type="protein sequence ID" value="ROO27081.1"/>
    <property type="molecule type" value="Genomic_DNA"/>
</dbReference>
<gene>
    <name evidence="6" type="ORF">SAJA_10060</name>
</gene>